<dbReference type="InterPro" id="IPR052895">
    <property type="entry name" value="HetReg/Transcr_Mod"/>
</dbReference>
<reference evidence="3 4" key="1">
    <citation type="submission" date="2017-06" db="EMBL/GenBank/DDBJ databases">
        <title>Comparative genomic analysis of Ambrosia Fusariam Clade fungi.</title>
        <authorList>
            <person name="Stajich J.E."/>
            <person name="Carrillo J."/>
            <person name="Kijimoto T."/>
            <person name="Eskalen A."/>
            <person name="O'Donnell K."/>
            <person name="Kasson M."/>
        </authorList>
    </citation>
    <scope>NUCLEOTIDE SEQUENCE [LARGE SCALE GENOMIC DNA]</scope>
    <source>
        <strain evidence="3 4">NRRL62606</strain>
    </source>
</reference>
<evidence type="ECO:0000313" key="3">
    <source>
        <dbReference type="EMBL" id="RSL71349.1"/>
    </source>
</evidence>
<accession>A0A428R138</accession>
<dbReference type="EMBL" id="NKCL01000435">
    <property type="protein sequence ID" value="RSL71349.1"/>
    <property type="molecule type" value="Genomic_DNA"/>
</dbReference>
<sequence>MSDSNEERVNLFDTAIGSIKHYTYDGSFFVRAEKVTAETVGIPPDEWDTILSQDSKNRRRPPVTTLNERAPNTKALYKPIQGDYETRILEIKPGSGNETLRGTLHHCWLDGDRLALDYARQWGVSTSDFTTPVCYTALSYTWGPQVFEATIECDGHEKKITRGLEAALKQFRQPHDSIMMWIDQICINQDDDAEKKKQIPLMGRIYERARSTVIWLGEAGNGSSSALKLIERITSILHFTLSEVDMQSFQRIGLPVADSHAWKELWDLLARPWFTRVWIIQEAILSSLYQTWFACGDSFMPWNTLTTACCYLETCGISRKLHEKFGPDLEQQRDICEVVWNLDNERSDYKSGPAPTLFKLLTKVRYSNCWDSRDRIYGLLGVCEDGDKEAVMKNDRIGSTAVDLYINMTTHHLFREPKIGMRLTTVLAALDHESSDLPSWVPDWRVPPRMYPLGEQFAHSVYQASGPFSKIMLRERETKKPIMKINDEKNELTIQGVFFDTLIDIGTLFTNPDLSNENPTTENQTLLEAVAFVSQLKQTGSEYNVFTAFWKSLVAGKNGDGKLRSPESFAEVFSFLLDQTTGKSPSVPGQTYSIRQKRPRGKGGLELSSLETRTLGQTFQEVRTALKRALKNRRLGITSKGCLGLFPGHVKKGDVVYVFETCALPSTLRSIGNGKFRFIGECFVYGIMEGEAVEPEDTCRIDVTLV</sequence>
<feature type="compositionally biased region" description="Polar residues" evidence="1">
    <location>
        <begin position="584"/>
        <end position="594"/>
    </location>
</feature>
<protein>
    <recommendedName>
        <fullName evidence="2">Heterokaryon incompatibility domain-containing protein</fullName>
    </recommendedName>
</protein>
<dbReference type="PANTHER" id="PTHR24148">
    <property type="entry name" value="ANKYRIN REPEAT DOMAIN-CONTAINING PROTEIN 39 HOMOLOG-RELATED"/>
    <property type="match status" value="1"/>
</dbReference>
<organism evidence="3 4">
    <name type="scientific">Fusarium floridanum</name>
    <dbReference type="NCBI Taxonomy" id="1325733"/>
    <lineage>
        <taxon>Eukaryota</taxon>
        <taxon>Fungi</taxon>
        <taxon>Dikarya</taxon>
        <taxon>Ascomycota</taxon>
        <taxon>Pezizomycotina</taxon>
        <taxon>Sordariomycetes</taxon>
        <taxon>Hypocreomycetidae</taxon>
        <taxon>Hypocreales</taxon>
        <taxon>Nectriaceae</taxon>
        <taxon>Fusarium</taxon>
        <taxon>Fusarium solani species complex</taxon>
    </lineage>
</organism>
<evidence type="ECO:0000256" key="1">
    <source>
        <dbReference type="SAM" id="MobiDB-lite"/>
    </source>
</evidence>
<dbReference type="Pfam" id="PF06985">
    <property type="entry name" value="HET"/>
    <property type="match status" value="1"/>
</dbReference>
<gene>
    <name evidence="3" type="ORF">CEP51_012069</name>
</gene>
<keyword evidence="4" id="KW-1185">Reference proteome</keyword>
<evidence type="ECO:0000313" key="4">
    <source>
        <dbReference type="Proteomes" id="UP000287972"/>
    </source>
</evidence>
<proteinExistence type="predicted"/>
<dbReference type="Pfam" id="PF26639">
    <property type="entry name" value="Het-6_barrel"/>
    <property type="match status" value="1"/>
</dbReference>
<comment type="caution">
    <text evidence="3">The sequence shown here is derived from an EMBL/GenBank/DDBJ whole genome shotgun (WGS) entry which is preliminary data.</text>
</comment>
<name>A0A428R138_9HYPO</name>
<feature type="region of interest" description="Disordered" evidence="1">
    <location>
        <begin position="584"/>
        <end position="604"/>
    </location>
</feature>
<dbReference type="Proteomes" id="UP000287972">
    <property type="component" value="Unassembled WGS sequence"/>
</dbReference>
<feature type="domain" description="Heterokaryon incompatibility" evidence="2">
    <location>
        <begin position="135"/>
        <end position="282"/>
    </location>
</feature>
<dbReference type="AlphaFoldDB" id="A0A428R138"/>
<dbReference type="PANTHER" id="PTHR24148:SF80">
    <property type="entry name" value="HETEROKARYON INCOMPATIBILITY DOMAIN-CONTAINING PROTEIN"/>
    <property type="match status" value="1"/>
</dbReference>
<evidence type="ECO:0000259" key="2">
    <source>
        <dbReference type="Pfam" id="PF06985"/>
    </source>
</evidence>
<dbReference type="InterPro" id="IPR010730">
    <property type="entry name" value="HET"/>
</dbReference>